<dbReference type="OrthoDB" id="5111289at2"/>
<dbReference type="RefSeq" id="WP_045247108.1">
    <property type="nucleotide sequence ID" value="NZ_JYIY01000069.1"/>
</dbReference>
<reference evidence="1 2" key="1">
    <citation type="submission" date="2015-02" db="EMBL/GenBank/DDBJ databases">
        <title>Draft genome sequences of ten Microbacterium spp. with emphasis on heavy metal contaminated environments.</title>
        <authorList>
            <person name="Corretto E."/>
        </authorList>
    </citation>
    <scope>NUCLEOTIDE SEQUENCE [LARGE SCALE GENOMIC DNA]</scope>
    <source>
        <strain evidence="1 2">DSM 18659</strain>
    </source>
</reference>
<organism evidence="1 2">
    <name type="scientific">Microbacterium ginsengisoli</name>
    <dbReference type="NCBI Taxonomy" id="400772"/>
    <lineage>
        <taxon>Bacteria</taxon>
        <taxon>Bacillati</taxon>
        <taxon>Actinomycetota</taxon>
        <taxon>Actinomycetes</taxon>
        <taxon>Micrococcales</taxon>
        <taxon>Microbacteriaceae</taxon>
        <taxon>Microbacterium</taxon>
    </lineage>
</organism>
<dbReference type="EMBL" id="JYIY01000069">
    <property type="protein sequence ID" value="KJL37042.1"/>
    <property type="molecule type" value="Genomic_DNA"/>
</dbReference>
<evidence type="ECO:0000313" key="2">
    <source>
        <dbReference type="Proteomes" id="UP000033451"/>
    </source>
</evidence>
<dbReference type="AlphaFoldDB" id="A0A0F0LUS1"/>
<accession>A0A0F0LUS1</accession>
<protein>
    <recommendedName>
        <fullName evidence="3">Phage tail protein</fullName>
    </recommendedName>
</protein>
<dbReference type="PATRIC" id="fig|400772.4.peg.1177"/>
<comment type="caution">
    <text evidence="1">The sequence shown here is derived from an EMBL/GenBank/DDBJ whole genome shotgun (WGS) entry which is preliminary data.</text>
</comment>
<name>A0A0F0LUS1_9MICO</name>
<evidence type="ECO:0000313" key="1">
    <source>
        <dbReference type="EMBL" id="KJL37042.1"/>
    </source>
</evidence>
<gene>
    <name evidence="1" type="ORF">RR49_01154</name>
</gene>
<proteinExistence type="predicted"/>
<keyword evidence="2" id="KW-1185">Reference proteome</keyword>
<evidence type="ECO:0008006" key="3">
    <source>
        <dbReference type="Google" id="ProtNLM"/>
    </source>
</evidence>
<sequence length="286" mass="30374">MSGTVTLTSPLGSVTLYTANQYRDGAFQAGAQFFHDWYTLSDSKTEIRERAAADGAFGIDRDWRSSLPLNLTGRFRGATWGQMLMSLRAVLSAGTPVTVTVDDAIGVSSRIVSVRHFEPSPNPGAQYVEFQAVLVATDARMFGPTQTATATPPTSGTGQAWPQVFPVDWGTPGGDGRASAMNGGSAVSPLTMTVTGGADGVELVETTSGRILRLERFIPVGATVVFDADAGAVYLEVPENDLTGFMTRREWDGFQIAPFGSRTVQFNPLGTLVGSPLLTLVWADAN</sequence>
<dbReference type="STRING" id="400772.RR49_01154"/>
<dbReference type="Proteomes" id="UP000033451">
    <property type="component" value="Unassembled WGS sequence"/>
</dbReference>